<dbReference type="Pfam" id="PF02743">
    <property type="entry name" value="dCache_1"/>
    <property type="match status" value="1"/>
</dbReference>
<comment type="similarity">
    <text evidence="8">Belongs to the methyl-accepting chemotaxis (MCP) protein family.</text>
</comment>
<dbReference type="SMART" id="SM00304">
    <property type="entry name" value="HAMP"/>
    <property type="match status" value="1"/>
</dbReference>
<dbReference type="PANTHER" id="PTHR32089:SF112">
    <property type="entry name" value="LYSOZYME-LIKE PROTEIN-RELATED"/>
    <property type="match status" value="1"/>
</dbReference>
<dbReference type="PANTHER" id="PTHR32089">
    <property type="entry name" value="METHYL-ACCEPTING CHEMOTAXIS PROTEIN MCPB"/>
    <property type="match status" value="1"/>
</dbReference>
<dbReference type="Proteomes" id="UP000198701">
    <property type="component" value="Unassembled WGS sequence"/>
</dbReference>
<dbReference type="Pfam" id="PF00015">
    <property type="entry name" value="MCPsignal"/>
    <property type="match status" value="1"/>
</dbReference>
<dbReference type="Pfam" id="PF00672">
    <property type="entry name" value="HAMP"/>
    <property type="match status" value="1"/>
</dbReference>
<dbReference type="RefSeq" id="WP_092325022.1">
    <property type="nucleotide sequence ID" value="NZ_FNFU01000025.1"/>
</dbReference>
<accession>A0A1G9H290</accession>
<evidence type="ECO:0000256" key="2">
    <source>
        <dbReference type="ARBA" id="ARBA00022475"/>
    </source>
</evidence>
<dbReference type="EMBL" id="FNFU01000025">
    <property type="protein sequence ID" value="SDL06663.1"/>
    <property type="molecule type" value="Genomic_DNA"/>
</dbReference>
<evidence type="ECO:0000313" key="12">
    <source>
        <dbReference type="Proteomes" id="UP000198701"/>
    </source>
</evidence>
<keyword evidence="4 10" id="KW-0812">Transmembrane</keyword>
<evidence type="ECO:0000256" key="5">
    <source>
        <dbReference type="ARBA" id="ARBA00022989"/>
    </source>
</evidence>
<gene>
    <name evidence="11" type="ORF">SAMN05216282_12532</name>
</gene>
<organism evidence="11 12">
    <name type="scientific">Cryobacterium psychrotolerans</name>
    <dbReference type="NCBI Taxonomy" id="386301"/>
    <lineage>
        <taxon>Bacteria</taxon>
        <taxon>Bacillati</taxon>
        <taxon>Actinomycetota</taxon>
        <taxon>Actinomycetes</taxon>
        <taxon>Micrococcales</taxon>
        <taxon>Microbacteriaceae</taxon>
        <taxon>Cryobacterium</taxon>
    </lineage>
</organism>
<dbReference type="STRING" id="386301.SAMN05216282_12532"/>
<protein>
    <submittedName>
        <fullName evidence="11">Methyl-accepting chemotaxis protein</fullName>
    </submittedName>
</protein>
<dbReference type="InterPro" id="IPR004089">
    <property type="entry name" value="MCPsignal_dom"/>
</dbReference>
<dbReference type="Gene3D" id="3.30.450.20">
    <property type="entry name" value="PAS domain"/>
    <property type="match status" value="1"/>
</dbReference>
<dbReference type="GO" id="GO:0005886">
    <property type="term" value="C:plasma membrane"/>
    <property type="evidence" value="ECO:0007669"/>
    <property type="project" value="UniProtKB-SubCell"/>
</dbReference>
<dbReference type="PROSITE" id="PS50885">
    <property type="entry name" value="HAMP"/>
    <property type="match status" value="1"/>
</dbReference>
<evidence type="ECO:0000256" key="8">
    <source>
        <dbReference type="ARBA" id="ARBA00029447"/>
    </source>
</evidence>
<dbReference type="CDD" id="cd06225">
    <property type="entry name" value="HAMP"/>
    <property type="match status" value="1"/>
</dbReference>
<dbReference type="GO" id="GO:0007165">
    <property type="term" value="P:signal transduction"/>
    <property type="evidence" value="ECO:0007669"/>
    <property type="project" value="UniProtKB-KW"/>
</dbReference>
<keyword evidence="12" id="KW-1185">Reference proteome</keyword>
<evidence type="ECO:0000313" key="11">
    <source>
        <dbReference type="EMBL" id="SDL06663.1"/>
    </source>
</evidence>
<dbReference type="PROSITE" id="PS50111">
    <property type="entry name" value="CHEMOTAXIS_TRANSDUC_2"/>
    <property type="match status" value="1"/>
</dbReference>
<evidence type="ECO:0000256" key="3">
    <source>
        <dbReference type="ARBA" id="ARBA00022500"/>
    </source>
</evidence>
<evidence type="ECO:0000256" key="6">
    <source>
        <dbReference type="ARBA" id="ARBA00023136"/>
    </source>
</evidence>
<dbReference type="PRINTS" id="PR00260">
    <property type="entry name" value="CHEMTRNSDUCR"/>
</dbReference>
<dbReference type="SMART" id="SM00283">
    <property type="entry name" value="MA"/>
    <property type="match status" value="1"/>
</dbReference>
<dbReference type="SUPFAM" id="SSF58104">
    <property type="entry name" value="Methyl-accepting chemotaxis protein (MCP) signaling domain"/>
    <property type="match status" value="1"/>
</dbReference>
<feature type="transmembrane region" description="Helical" evidence="10">
    <location>
        <begin position="299"/>
        <end position="319"/>
    </location>
</feature>
<keyword evidence="3" id="KW-0145">Chemotaxis</keyword>
<name>A0A1G9H290_9MICO</name>
<evidence type="ECO:0000256" key="9">
    <source>
        <dbReference type="PROSITE-ProRule" id="PRU00284"/>
    </source>
</evidence>
<evidence type="ECO:0000256" key="10">
    <source>
        <dbReference type="SAM" id="Phobius"/>
    </source>
</evidence>
<keyword evidence="7 9" id="KW-0807">Transducer</keyword>
<dbReference type="GO" id="GO:0006935">
    <property type="term" value="P:chemotaxis"/>
    <property type="evidence" value="ECO:0007669"/>
    <property type="project" value="UniProtKB-KW"/>
</dbReference>
<keyword evidence="5 10" id="KW-1133">Transmembrane helix</keyword>
<evidence type="ECO:0000256" key="1">
    <source>
        <dbReference type="ARBA" id="ARBA00004651"/>
    </source>
</evidence>
<comment type="subcellular location">
    <subcellularLocation>
        <location evidence="1">Cell membrane</location>
        <topology evidence="1">Multi-pass membrane protein</topology>
    </subcellularLocation>
</comment>
<dbReference type="InterPro" id="IPR033479">
    <property type="entry name" value="dCache_1"/>
</dbReference>
<feature type="transmembrane region" description="Helical" evidence="10">
    <location>
        <begin position="21"/>
        <end position="39"/>
    </location>
</feature>
<keyword evidence="6 10" id="KW-0472">Membrane</keyword>
<evidence type="ECO:0000256" key="4">
    <source>
        <dbReference type="ARBA" id="ARBA00022692"/>
    </source>
</evidence>
<dbReference type="OrthoDB" id="5105111at2"/>
<sequence length="622" mass="65442">MATQSRRFWHSLPRRFGVQMVSAMLLVSVPLMIVLAVLLTSESSANLTGAAKNTGVTLARAVTARLESWTVERHDDMEVIAGTYDSRLGSAVASSRLAKIHKAYGSYTLIQITDVAGKVLASSRPDVELSVTNQEWFKTAVSGTPVLTSMARQGQKIDWIIAEPVLDGAGKVSAVVVANLDPMALHELIMPDLISSSRTSTKIVLVDSLHRLIYSSDRMSELADDTALLAAGVLSTNVDTVATRQASSTGRPGSARFVGYAGDDVIGGYDIVDELNWTLIASESASNVLAPVAEQTRRAIWLVVGGALLAAAVSVLLAWGTIRSVKQLTGVAMRVTRGDLTARAVPTGSKELVLLGESFNTMLTTSETLIAQLGRAVAEVNTAAMQLSASSEELATITTQQSAAVTQATGTTEELARSSVAIADTVDAVARQTAETRLNLEQAETDITLSSERTLALAGRVNDIDTLLVLINDIADQTNLLALNAAIEAARAGENGRGFAVVADEVRRLAERSKSSAGDIAAILADVQRETNATVIAMEKGAKQMQRGLMLLEAVTDATGQVSLTTQQQRSATAQVVETMEQLTDASRAVSVTAKQIAASAGDLADLANDLETSAVGSSGPR</sequence>
<reference evidence="11 12" key="1">
    <citation type="submission" date="2016-10" db="EMBL/GenBank/DDBJ databases">
        <authorList>
            <person name="de Groot N.N."/>
        </authorList>
    </citation>
    <scope>NUCLEOTIDE SEQUENCE [LARGE SCALE GENOMIC DNA]</scope>
    <source>
        <strain evidence="11 12">CGMCC 1.5382</strain>
    </source>
</reference>
<dbReference type="GO" id="GO:0004888">
    <property type="term" value="F:transmembrane signaling receptor activity"/>
    <property type="evidence" value="ECO:0007669"/>
    <property type="project" value="InterPro"/>
</dbReference>
<dbReference type="Gene3D" id="1.10.287.950">
    <property type="entry name" value="Methyl-accepting chemotaxis protein"/>
    <property type="match status" value="1"/>
</dbReference>
<proteinExistence type="inferred from homology"/>
<evidence type="ECO:0000256" key="7">
    <source>
        <dbReference type="ARBA" id="ARBA00023224"/>
    </source>
</evidence>
<dbReference type="InterPro" id="IPR003660">
    <property type="entry name" value="HAMP_dom"/>
</dbReference>
<keyword evidence="2" id="KW-1003">Cell membrane</keyword>
<dbReference type="AlphaFoldDB" id="A0A1G9H290"/>
<dbReference type="InterPro" id="IPR004090">
    <property type="entry name" value="Chemotax_Me-accpt_rcpt"/>
</dbReference>